<feature type="signal peptide" evidence="4">
    <location>
        <begin position="1"/>
        <end position="20"/>
    </location>
</feature>
<dbReference type="OrthoDB" id="7855816at2759"/>
<evidence type="ECO:0000313" key="6">
    <source>
        <dbReference type="Proteomes" id="UP000008744"/>
    </source>
</evidence>
<evidence type="ECO:0000256" key="3">
    <source>
        <dbReference type="ARBA" id="ARBA00022525"/>
    </source>
</evidence>
<dbReference type="SMR" id="B4GAL4"/>
<dbReference type="eggNOG" id="ENOG502T9T8">
    <property type="taxonomic scope" value="Eukaryota"/>
</dbReference>
<sequence>MSVLWLLCCMGMLLVSVARGEILDMGNCSRLFNTKTLDWCCGKNILSMFAFVGTNCTTYLNDYGPCRYDCIFNHWGIRDETKFQLKMPELFMMITKLYSPLNGYHSYGVALKMAYETCDRLGTKYADFIMLYSAHIQDTLGQDNFTSNAPFKDCSPFSMYHAQCAAIYLMLECPRRYWQPDAPECNILKETVRSCVRLFEEGTLPKSDPEPKSSGSRLYTAQLRLTEIMDKDRALIICSLSAILYSTIVGSAPAPADVDCSRRQDFNAVRGCCTIPTFHFEAFRKQCGRYMPESGPRVSPCLYDCIFNATGVLTGSEVDAENARSMLQRLLGNNQDFVDVYLDGMLQCPGAVDAMLRSKRPRPMPGVEQCSPVPLYYGICTTKHMFNYCPSSSWSDTELCETARLQNLHCPTMRASRGGGPRPI</sequence>
<organism evidence="6">
    <name type="scientific">Drosophila persimilis</name>
    <name type="common">Fruit fly</name>
    <dbReference type="NCBI Taxonomy" id="7234"/>
    <lineage>
        <taxon>Eukaryota</taxon>
        <taxon>Metazoa</taxon>
        <taxon>Ecdysozoa</taxon>
        <taxon>Arthropoda</taxon>
        <taxon>Hexapoda</taxon>
        <taxon>Insecta</taxon>
        <taxon>Pterygota</taxon>
        <taxon>Neoptera</taxon>
        <taxon>Endopterygota</taxon>
        <taxon>Diptera</taxon>
        <taxon>Brachycera</taxon>
        <taxon>Muscomorpha</taxon>
        <taxon>Ephydroidea</taxon>
        <taxon>Drosophilidae</taxon>
        <taxon>Drosophila</taxon>
        <taxon>Sophophora</taxon>
    </lineage>
</organism>
<dbReference type="PANTHER" id="PTHR21066">
    <property type="entry name" value="ODORANT-BINDING PROTEIN 59A-RELATED"/>
    <property type="match status" value="1"/>
</dbReference>
<dbReference type="EMBL" id="CH479181">
    <property type="protein sequence ID" value="EDW31966.1"/>
    <property type="molecule type" value="Genomic_DNA"/>
</dbReference>
<evidence type="ECO:0000313" key="5">
    <source>
        <dbReference type="EMBL" id="EDW31966.1"/>
    </source>
</evidence>
<evidence type="ECO:0000256" key="4">
    <source>
        <dbReference type="SAM" id="SignalP"/>
    </source>
</evidence>
<feature type="chain" id="PRO_5002806115" evidence="4">
    <location>
        <begin position="21"/>
        <end position="424"/>
    </location>
</feature>
<dbReference type="AlphaFoldDB" id="B4GAL4"/>
<gene>
    <name evidence="5" type="primary">Dper\GL10689</name>
    <name evidence="5" type="ORF">Dper_GL10689</name>
</gene>
<dbReference type="PANTHER" id="PTHR21066:SF15">
    <property type="entry name" value="GH25962P-RELATED"/>
    <property type="match status" value="1"/>
</dbReference>
<reference evidence="5 6" key="1">
    <citation type="journal article" date="2007" name="Nature">
        <title>Evolution of genes and genomes on the Drosophila phylogeny.</title>
        <authorList>
            <consortium name="Drosophila 12 Genomes Consortium"/>
            <person name="Clark A.G."/>
            <person name="Eisen M.B."/>
            <person name="Smith D.R."/>
            <person name="Bergman C.M."/>
            <person name="Oliver B."/>
            <person name="Markow T.A."/>
            <person name="Kaufman T.C."/>
            <person name="Kellis M."/>
            <person name="Gelbart W."/>
            <person name="Iyer V.N."/>
            <person name="Pollard D.A."/>
            <person name="Sackton T.B."/>
            <person name="Larracuente A.M."/>
            <person name="Singh N.D."/>
            <person name="Abad J.P."/>
            <person name="Abt D.N."/>
            <person name="Adryan B."/>
            <person name="Aguade M."/>
            <person name="Akashi H."/>
            <person name="Anderson W.W."/>
            <person name="Aquadro C.F."/>
            <person name="Ardell D.H."/>
            <person name="Arguello R."/>
            <person name="Artieri C.G."/>
            <person name="Barbash D.A."/>
            <person name="Barker D."/>
            <person name="Barsanti P."/>
            <person name="Batterham P."/>
            <person name="Batzoglou S."/>
            <person name="Begun D."/>
            <person name="Bhutkar A."/>
            <person name="Blanco E."/>
            <person name="Bosak S.A."/>
            <person name="Bradley R.K."/>
            <person name="Brand A.D."/>
            <person name="Brent M.R."/>
            <person name="Brooks A.N."/>
            <person name="Brown R.H."/>
            <person name="Butlin R.K."/>
            <person name="Caggese C."/>
            <person name="Calvi B.R."/>
            <person name="Bernardo de Carvalho A."/>
            <person name="Caspi A."/>
            <person name="Castrezana S."/>
            <person name="Celniker S.E."/>
            <person name="Chang J.L."/>
            <person name="Chapple C."/>
            <person name="Chatterji S."/>
            <person name="Chinwalla A."/>
            <person name="Civetta A."/>
            <person name="Clifton S.W."/>
            <person name="Comeron J.M."/>
            <person name="Costello J.C."/>
            <person name="Coyne J.A."/>
            <person name="Daub J."/>
            <person name="David R.G."/>
            <person name="Delcher A.L."/>
            <person name="Delehaunty K."/>
            <person name="Do C.B."/>
            <person name="Ebling H."/>
            <person name="Edwards K."/>
            <person name="Eickbush T."/>
            <person name="Evans J.D."/>
            <person name="Filipski A."/>
            <person name="Findeiss S."/>
            <person name="Freyhult E."/>
            <person name="Fulton L."/>
            <person name="Fulton R."/>
            <person name="Garcia A.C."/>
            <person name="Gardiner A."/>
            <person name="Garfield D.A."/>
            <person name="Garvin B.E."/>
            <person name="Gibson G."/>
            <person name="Gilbert D."/>
            <person name="Gnerre S."/>
            <person name="Godfrey J."/>
            <person name="Good R."/>
            <person name="Gotea V."/>
            <person name="Gravely B."/>
            <person name="Greenberg A.J."/>
            <person name="Griffiths-Jones S."/>
            <person name="Gross S."/>
            <person name="Guigo R."/>
            <person name="Gustafson E.A."/>
            <person name="Haerty W."/>
            <person name="Hahn M.W."/>
            <person name="Halligan D.L."/>
            <person name="Halpern A.L."/>
            <person name="Halter G.M."/>
            <person name="Han M.V."/>
            <person name="Heger A."/>
            <person name="Hillier L."/>
            <person name="Hinrichs A.S."/>
            <person name="Holmes I."/>
            <person name="Hoskins R.A."/>
            <person name="Hubisz M.J."/>
            <person name="Hultmark D."/>
            <person name="Huntley M.A."/>
            <person name="Jaffe D.B."/>
            <person name="Jagadeeshan S."/>
            <person name="Jeck W.R."/>
            <person name="Johnson J."/>
            <person name="Jones C.D."/>
            <person name="Jordan W.C."/>
            <person name="Karpen G.H."/>
            <person name="Kataoka E."/>
            <person name="Keightley P.D."/>
            <person name="Kheradpour P."/>
            <person name="Kirkness E.F."/>
            <person name="Koerich L.B."/>
            <person name="Kristiansen K."/>
            <person name="Kudrna D."/>
            <person name="Kulathinal R.J."/>
            <person name="Kumar S."/>
            <person name="Kwok R."/>
            <person name="Lander E."/>
            <person name="Langley C.H."/>
            <person name="Lapoint R."/>
            <person name="Lazzaro B.P."/>
            <person name="Lee S.J."/>
            <person name="Levesque L."/>
            <person name="Li R."/>
            <person name="Lin C.F."/>
            <person name="Lin M.F."/>
            <person name="Lindblad-Toh K."/>
            <person name="Llopart A."/>
            <person name="Long M."/>
            <person name="Low L."/>
            <person name="Lozovsky E."/>
            <person name="Lu J."/>
            <person name="Luo M."/>
            <person name="Machado C.A."/>
            <person name="Makalowski W."/>
            <person name="Marzo M."/>
            <person name="Matsuda M."/>
            <person name="Matzkin L."/>
            <person name="McAllister B."/>
            <person name="McBride C.S."/>
            <person name="McKernan B."/>
            <person name="McKernan K."/>
            <person name="Mendez-Lago M."/>
            <person name="Minx P."/>
            <person name="Mollenhauer M.U."/>
            <person name="Montooth K."/>
            <person name="Mount S.M."/>
            <person name="Mu X."/>
            <person name="Myers E."/>
            <person name="Negre B."/>
            <person name="Newfeld S."/>
            <person name="Nielsen R."/>
            <person name="Noor M.A."/>
            <person name="O'Grady P."/>
            <person name="Pachter L."/>
            <person name="Papaceit M."/>
            <person name="Parisi M.J."/>
            <person name="Parisi M."/>
            <person name="Parts L."/>
            <person name="Pedersen J.S."/>
            <person name="Pesole G."/>
            <person name="Phillippy A.M."/>
            <person name="Ponting C.P."/>
            <person name="Pop M."/>
            <person name="Porcelli D."/>
            <person name="Powell J.R."/>
            <person name="Prohaska S."/>
            <person name="Pruitt K."/>
            <person name="Puig M."/>
            <person name="Quesneville H."/>
            <person name="Ram K.R."/>
            <person name="Rand D."/>
            <person name="Rasmussen M.D."/>
            <person name="Reed L.K."/>
            <person name="Reenan R."/>
            <person name="Reily A."/>
            <person name="Remington K.A."/>
            <person name="Rieger T.T."/>
            <person name="Ritchie M.G."/>
            <person name="Robin C."/>
            <person name="Rogers Y.H."/>
            <person name="Rohde C."/>
            <person name="Rozas J."/>
            <person name="Rubenfield M.J."/>
            <person name="Ruiz A."/>
            <person name="Russo S."/>
            <person name="Salzberg S.L."/>
            <person name="Sanchez-Gracia A."/>
            <person name="Saranga D.J."/>
            <person name="Sato H."/>
            <person name="Schaeffer S.W."/>
            <person name="Schatz M.C."/>
            <person name="Schlenke T."/>
            <person name="Schwartz R."/>
            <person name="Segarra C."/>
            <person name="Singh R.S."/>
            <person name="Sirot L."/>
            <person name="Sirota M."/>
            <person name="Sisneros N.B."/>
            <person name="Smith C.D."/>
            <person name="Smith T.F."/>
            <person name="Spieth J."/>
            <person name="Stage D.E."/>
            <person name="Stark A."/>
            <person name="Stephan W."/>
            <person name="Strausberg R.L."/>
            <person name="Strempel S."/>
            <person name="Sturgill D."/>
            <person name="Sutton G."/>
            <person name="Sutton G.G."/>
            <person name="Tao W."/>
            <person name="Teichmann S."/>
            <person name="Tobari Y.N."/>
            <person name="Tomimura Y."/>
            <person name="Tsolas J.M."/>
            <person name="Valente V.L."/>
            <person name="Venter E."/>
            <person name="Venter J.C."/>
            <person name="Vicario S."/>
            <person name="Vieira F.G."/>
            <person name="Vilella A.J."/>
            <person name="Villasante A."/>
            <person name="Walenz B."/>
            <person name="Wang J."/>
            <person name="Wasserman M."/>
            <person name="Watts T."/>
            <person name="Wilson D."/>
            <person name="Wilson R.K."/>
            <person name="Wing R.A."/>
            <person name="Wolfner M.F."/>
            <person name="Wong A."/>
            <person name="Wong G.K."/>
            <person name="Wu C.I."/>
            <person name="Wu G."/>
            <person name="Yamamoto D."/>
            <person name="Yang H.P."/>
            <person name="Yang S.P."/>
            <person name="Yorke J.A."/>
            <person name="Yoshida K."/>
            <person name="Zdobnov E."/>
            <person name="Zhang P."/>
            <person name="Zhang Y."/>
            <person name="Zimin A.V."/>
            <person name="Baldwin J."/>
            <person name="Abdouelleil A."/>
            <person name="Abdulkadir J."/>
            <person name="Abebe A."/>
            <person name="Abera B."/>
            <person name="Abreu J."/>
            <person name="Acer S.C."/>
            <person name="Aftuck L."/>
            <person name="Alexander A."/>
            <person name="An P."/>
            <person name="Anderson E."/>
            <person name="Anderson S."/>
            <person name="Arachi H."/>
            <person name="Azer M."/>
            <person name="Bachantsang P."/>
            <person name="Barry A."/>
            <person name="Bayul T."/>
            <person name="Berlin A."/>
            <person name="Bessette D."/>
            <person name="Bloom T."/>
            <person name="Blye J."/>
            <person name="Boguslavskiy L."/>
            <person name="Bonnet C."/>
            <person name="Boukhgalter B."/>
            <person name="Bourzgui I."/>
            <person name="Brown A."/>
            <person name="Cahill P."/>
            <person name="Channer S."/>
            <person name="Cheshatsang Y."/>
            <person name="Chuda L."/>
            <person name="Citroen M."/>
            <person name="Collymore A."/>
            <person name="Cooke P."/>
            <person name="Costello M."/>
            <person name="D'Aco K."/>
            <person name="Daza R."/>
            <person name="De Haan G."/>
            <person name="DeGray S."/>
            <person name="DeMaso C."/>
            <person name="Dhargay N."/>
            <person name="Dooley K."/>
            <person name="Dooley E."/>
            <person name="Doricent M."/>
            <person name="Dorje P."/>
            <person name="Dorjee K."/>
            <person name="Dupes A."/>
            <person name="Elong R."/>
            <person name="Falk J."/>
            <person name="Farina A."/>
            <person name="Faro S."/>
            <person name="Ferguson D."/>
            <person name="Fisher S."/>
            <person name="Foley C.D."/>
            <person name="Franke A."/>
            <person name="Friedrich D."/>
            <person name="Gadbois L."/>
            <person name="Gearin G."/>
            <person name="Gearin C.R."/>
            <person name="Giannoukos G."/>
            <person name="Goode T."/>
            <person name="Graham J."/>
            <person name="Grandbois E."/>
            <person name="Grewal S."/>
            <person name="Gyaltsen K."/>
            <person name="Hafez N."/>
            <person name="Hagos B."/>
            <person name="Hall J."/>
            <person name="Henson C."/>
            <person name="Hollinger A."/>
            <person name="Honan T."/>
            <person name="Huard M.D."/>
            <person name="Hughes L."/>
            <person name="Hurhula B."/>
            <person name="Husby M.E."/>
            <person name="Kamat A."/>
            <person name="Kanga B."/>
            <person name="Kashin S."/>
            <person name="Khazanovich D."/>
            <person name="Kisner P."/>
            <person name="Lance K."/>
            <person name="Lara M."/>
            <person name="Lee W."/>
            <person name="Lennon N."/>
            <person name="Letendre F."/>
            <person name="LeVine R."/>
            <person name="Lipovsky A."/>
            <person name="Liu X."/>
            <person name="Liu J."/>
            <person name="Liu S."/>
            <person name="Lokyitsang T."/>
            <person name="Lokyitsang Y."/>
            <person name="Lubonja R."/>
            <person name="Lui A."/>
            <person name="MacDonald P."/>
            <person name="Magnisalis V."/>
            <person name="Maru K."/>
            <person name="Matthews C."/>
            <person name="McCusker W."/>
            <person name="McDonough S."/>
            <person name="Mehta T."/>
            <person name="Meldrim J."/>
            <person name="Meneus L."/>
            <person name="Mihai O."/>
            <person name="Mihalev A."/>
            <person name="Mihova T."/>
            <person name="Mittelman R."/>
            <person name="Mlenga V."/>
            <person name="Montmayeur A."/>
            <person name="Mulrain L."/>
            <person name="Navidi A."/>
            <person name="Naylor J."/>
            <person name="Negash T."/>
            <person name="Nguyen T."/>
            <person name="Nguyen N."/>
            <person name="Nicol R."/>
            <person name="Norbu C."/>
            <person name="Norbu N."/>
            <person name="Novod N."/>
            <person name="O'Neill B."/>
            <person name="Osman S."/>
            <person name="Markiewicz E."/>
            <person name="Oyono O.L."/>
            <person name="Patti C."/>
            <person name="Phunkhang P."/>
            <person name="Pierre F."/>
            <person name="Priest M."/>
            <person name="Raghuraman S."/>
            <person name="Rege F."/>
            <person name="Reyes R."/>
            <person name="Rise C."/>
            <person name="Rogov P."/>
            <person name="Ross K."/>
            <person name="Ryan E."/>
            <person name="Settipalli S."/>
            <person name="Shea T."/>
            <person name="Sherpa N."/>
            <person name="Shi L."/>
            <person name="Shih D."/>
            <person name="Sparrow T."/>
            <person name="Spaulding J."/>
            <person name="Stalker J."/>
            <person name="Stange-Thomann N."/>
            <person name="Stavropoulos S."/>
            <person name="Stone C."/>
            <person name="Strader C."/>
            <person name="Tesfaye S."/>
            <person name="Thomson T."/>
            <person name="Thoulutsang Y."/>
            <person name="Thoulutsang D."/>
            <person name="Topham K."/>
            <person name="Topping I."/>
            <person name="Tsamla T."/>
            <person name="Vassiliev H."/>
            <person name="Vo A."/>
            <person name="Wangchuk T."/>
            <person name="Wangdi T."/>
            <person name="Weiand M."/>
            <person name="Wilkinson J."/>
            <person name="Wilson A."/>
            <person name="Yadav S."/>
            <person name="Young G."/>
            <person name="Yu Q."/>
            <person name="Zembek L."/>
            <person name="Zhong D."/>
            <person name="Zimmer A."/>
            <person name="Zwirko Z."/>
            <person name="Jaffe D.B."/>
            <person name="Alvarez P."/>
            <person name="Brockman W."/>
            <person name="Butler J."/>
            <person name="Chin C."/>
            <person name="Gnerre S."/>
            <person name="Grabherr M."/>
            <person name="Kleber M."/>
            <person name="Mauceli E."/>
            <person name="MacCallum I."/>
        </authorList>
    </citation>
    <scope>NUCLEOTIDE SEQUENCE [LARGE SCALE GENOMIC DNA]</scope>
    <source>
        <strain evidence="6">MSH-3 / Tucson 14011-0111.49</strain>
    </source>
</reference>
<evidence type="ECO:0000256" key="2">
    <source>
        <dbReference type="ARBA" id="ARBA00008098"/>
    </source>
</evidence>
<dbReference type="InterPro" id="IPR052295">
    <property type="entry name" value="Odorant-binding_protein"/>
</dbReference>
<dbReference type="PhylomeDB" id="B4GAL4"/>
<keyword evidence="4" id="KW-0732">Signal</keyword>
<keyword evidence="3" id="KW-0964">Secreted</keyword>
<dbReference type="GO" id="GO:0005576">
    <property type="term" value="C:extracellular region"/>
    <property type="evidence" value="ECO:0007669"/>
    <property type="project" value="UniProtKB-SubCell"/>
</dbReference>
<dbReference type="Proteomes" id="UP000008744">
    <property type="component" value="Unassembled WGS sequence"/>
</dbReference>
<comment type="similarity">
    <text evidence="2">Belongs to the PBP/GOBP family.</text>
</comment>
<comment type="subcellular location">
    <subcellularLocation>
        <location evidence="1">Secreted</location>
    </subcellularLocation>
</comment>
<protein>
    <submittedName>
        <fullName evidence="5">GL10689</fullName>
    </submittedName>
</protein>
<name>B4GAL4_DROPE</name>
<keyword evidence="6" id="KW-1185">Reference proteome</keyword>
<accession>B4GAL4</accession>
<proteinExistence type="inferred from homology"/>
<dbReference type="Gene3D" id="1.10.238.270">
    <property type="match status" value="2"/>
</dbReference>
<evidence type="ECO:0000256" key="1">
    <source>
        <dbReference type="ARBA" id="ARBA00004613"/>
    </source>
</evidence>
<dbReference type="HOGENOM" id="CLU_647730_0_0_1"/>